<accession>A0A0B7NWK1</accession>
<gene>
    <name evidence="1" type="primary">PARPA_13769.1 scaffold 47024</name>
</gene>
<protein>
    <submittedName>
        <fullName evidence="1">Uncharacterized protein</fullName>
    </submittedName>
</protein>
<keyword evidence="2" id="KW-1185">Reference proteome</keyword>
<sequence length="178" mass="19600">MLSSPATRNSSLLYELDDEDANLNTTIAPNAHEFLNFSRRITERSLKRPVDAQIGIAYGKDILFSHRNQPLKNTTKISSPLTNTKNTVNATLPTHTTTIHSKLIPNKTIPIQRQTATLHLPSPPPLPSSTSIGKGSSLEVLVADVLNYIESCPDQLAYSYDLAKLKPKLEAIRSGKTR</sequence>
<evidence type="ECO:0000313" key="2">
    <source>
        <dbReference type="Proteomes" id="UP000054107"/>
    </source>
</evidence>
<dbReference type="AlphaFoldDB" id="A0A0B7NWK1"/>
<name>A0A0B7NWK1_9FUNG</name>
<dbReference type="Proteomes" id="UP000054107">
    <property type="component" value="Unassembled WGS sequence"/>
</dbReference>
<reference evidence="1 2" key="1">
    <citation type="submission" date="2014-09" db="EMBL/GenBank/DDBJ databases">
        <authorList>
            <person name="Ellenberger Sabrina"/>
        </authorList>
    </citation>
    <scope>NUCLEOTIDE SEQUENCE [LARGE SCALE GENOMIC DNA]</scope>
    <source>
        <strain evidence="1 2">CBS 412.66</strain>
    </source>
</reference>
<dbReference type="OrthoDB" id="2247400at2759"/>
<organism evidence="1 2">
    <name type="scientific">Parasitella parasitica</name>
    <dbReference type="NCBI Taxonomy" id="35722"/>
    <lineage>
        <taxon>Eukaryota</taxon>
        <taxon>Fungi</taxon>
        <taxon>Fungi incertae sedis</taxon>
        <taxon>Mucoromycota</taxon>
        <taxon>Mucoromycotina</taxon>
        <taxon>Mucoromycetes</taxon>
        <taxon>Mucorales</taxon>
        <taxon>Mucorineae</taxon>
        <taxon>Mucoraceae</taxon>
        <taxon>Parasitella</taxon>
    </lineage>
</organism>
<evidence type="ECO:0000313" key="1">
    <source>
        <dbReference type="EMBL" id="CEP19454.1"/>
    </source>
</evidence>
<dbReference type="EMBL" id="LN734024">
    <property type="protein sequence ID" value="CEP19454.1"/>
    <property type="molecule type" value="Genomic_DNA"/>
</dbReference>
<proteinExistence type="predicted"/>